<feature type="compositionally biased region" description="Gly residues" evidence="1">
    <location>
        <begin position="120"/>
        <end position="130"/>
    </location>
</feature>
<keyword evidence="2" id="KW-0732">Signal</keyword>
<evidence type="ECO:0000256" key="2">
    <source>
        <dbReference type="SAM" id="SignalP"/>
    </source>
</evidence>
<keyword evidence="4" id="KW-1185">Reference proteome</keyword>
<comment type="caution">
    <text evidence="3">The sequence shown here is derived from an EMBL/GenBank/DDBJ whole genome shotgun (WGS) entry which is preliminary data.</text>
</comment>
<evidence type="ECO:0000313" key="4">
    <source>
        <dbReference type="Proteomes" id="UP000217446"/>
    </source>
</evidence>
<evidence type="ECO:0000313" key="3">
    <source>
        <dbReference type="EMBL" id="GAX52537.1"/>
    </source>
</evidence>
<feature type="compositionally biased region" description="Basic and acidic residues" evidence="1">
    <location>
        <begin position="169"/>
        <end position="190"/>
    </location>
</feature>
<organism evidence="3 4">
    <name type="scientific">Streptomyces olivochromogenes</name>
    <dbReference type="NCBI Taxonomy" id="1963"/>
    <lineage>
        <taxon>Bacteria</taxon>
        <taxon>Bacillati</taxon>
        <taxon>Actinomycetota</taxon>
        <taxon>Actinomycetes</taxon>
        <taxon>Kitasatosporales</taxon>
        <taxon>Streptomycetaceae</taxon>
        <taxon>Streptomyces</taxon>
    </lineage>
</organism>
<feature type="compositionally biased region" description="Basic and acidic residues" evidence="1">
    <location>
        <begin position="137"/>
        <end position="162"/>
    </location>
</feature>
<evidence type="ECO:0008006" key="5">
    <source>
        <dbReference type="Google" id="ProtNLM"/>
    </source>
</evidence>
<dbReference type="RefSeq" id="WP_067367642.1">
    <property type="nucleotide sequence ID" value="NZ_BDQI01000007.1"/>
</dbReference>
<name>A0A250VED2_STROL</name>
<protein>
    <recommendedName>
        <fullName evidence="5">Gram-positive cocci surface proteins LPxTG domain-containing protein</fullName>
    </recommendedName>
</protein>
<dbReference type="Proteomes" id="UP000217446">
    <property type="component" value="Unassembled WGS sequence"/>
</dbReference>
<gene>
    <name evidence="3" type="ORF">SO3561_04053</name>
</gene>
<feature type="region of interest" description="Disordered" evidence="1">
    <location>
        <begin position="25"/>
        <end position="205"/>
    </location>
</feature>
<feature type="compositionally biased region" description="Basic and acidic residues" evidence="1">
    <location>
        <begin position="81"/>
        <end position="119"/>
    </location>
</feature>
<proteinExistence type="predicted"/>
<evidence type="ECO:0000256" key="1">
    <source>
        <dbReference type="SAM" id="MobiDB-lite"/>
    </source>
</evidence>
<feature type="compositionally biased region" description="Gly residues" evidence="1">
    <location>
        <begin position="52"/>
        <end position="62"/>
    </location>
</feature>
<feature type="chain" id="PRO_5012400079" description="Gram-positive cocci surface proteins LPxTG domain-containing protein" evidence="2">
    <location>
        <begin position="27"/>
        <end position="233"/>
    </location>
</feature>
<dbReference type="STRING" id="1963.AQJ27_14845"/>
<dbReference type="AlphaFoldDB" id="A0A250VED2"/>
<feature type="signal peptide" evidence="2">
    <location>
        <begin position="1"/>
        <end position="26"/>
    </location>
</feature>
<sequence length="233" mass="22550">MRSARMLLAAATATAALAIGAPGALAATAGDGGHDDSSYSKEQDKESKHGKPNGGVHAGGGALTAVRGEDSSGNDSGSGRGKGDSDSGGGKGDDSGSDHGKKGGSDHGKGDDSGSERGGPRGGMHTGGGALSAVRSSGDDWNKDDEKFDPETYKDKGDKGNDDSGSGRGKGDSDSGGGKDDSDSGRDKPRGGMHTGGGALATPGTTAGGLAALALAGAGVYVVRRKRAAHGLS</sequence>
<dbReference type="EMBL" id="BDQI01000007">
    <property type="protein sequence ID" value="GAX52537.1"/>
    <property type="molecule type" value="Genomic_DNA"/>
</dbReference>
<accession>A0A250VED2</accession>
<feature type="compositionally biased region" description="Basic and acidic residues" evidence="1">
    <location>
        <begin position="32"/>
        <end position="49"/>
    </location>
</feature>
<reference evidence="4" key="1">
    <citation type="submission" date="2017-05" db="EMBL/GenBank/DDBJ databases">
        <title>Streptomyces olivochromogenes NBRC 3561 whole genome shotgun sequence.</title>
        <authorList>
            <person name="Dohra H."/>
            <person name="Kodani S."/>
        </authorList>
    </citation>
    <scope>NUCLEOTIDE SEQUENCE [LARGE SCALE GENOMIC DNA]</scope>
    <source>
        <strain evidence="4">NBRC 3561</strain>
    </source>
</reference>